<evidence type="ECO:0000313" key="11">
    <source>
        <dbReference type="Proteomes" id="UP001176517"/>
    </source>
</evidence>
<feature type="transmembrane region" description="Helical" evidence="9">
    <location>
        <begin position="82"/>
        <end position="104"/>
    </location>
</feature>
<evidence type="ECO:0000256" key="5">
    <source>
        <dbReference type="ARBA" id="ARBA00022989"/>
    </source>
</evidence>
<evidence type="ECO:0000256" key="1">
    <source>
        <dbReference type="ARBA" id="ARBA00004141"/>
    </source>
</evidence>
<keyword evidence="4" id="KW-0677">Repeat</keyword>
<feature type="transmembrane region" description="Helical" evidence="9">
    <location>
        <begin position="116"/>
        <end position="137"/>
    </location>
</feature>
<evidence type="ECO:0008006" key="12">
    <source>
        <dbReference type="Google" id="ProtNLM"/>
    </source>
</evidence>
<feature type="transmembrane region" description="Helical" evidence="9">
    <location>
        <begin position="279"/>
        <end position="301"/>
    </location>
</feature>
<dbReference type="GO" id="GO:0005886">
    <property type="term" value="C:plasma membrane"/>
    <property type="evidence" value="ECO:0007669"/>
    <property type="project" value="TreeGrafter"/>
</dbReference>
<comment type="caution">
    <text evidence="10">The sequence shown here is derived from an EMBL/GenBank/DDBJ whole genome shotgun (WGS) entry which is preliminary data.</text>
</comment>
<dbReference type="Gene3D" id="1.20.1080.10">
    <property type="entry name" value="Glycerol uptake facilitator protein"/>
    <property type="match status" value="1"/>
</dbReference>
<keyword evidence="6 9" id="KW-0472">Membrane</keyword>
<evidence type="ECO:0000256" key="7">
    <source>
        <dbReference type="ARBA" id="ARBA00034651"/>
    </source>
</evidence>
<evidence type="ECO:0000256" key="6">
    <source>
        <dbReference type="ARBA" id="ARBA00023136"/>
    </source>
</evidence>
<dbReference type="PANTHER" id="PTHR43829:SF9">
    <property type="entry name" value="AQUAPORIN-9"/>
    <property type="match status" value="1"/>
</dbReference>
<dbReference type="GO" id="GO:0015254">
    <property type="term" value="F:glycerol channel activity"/>
    <property type="evidence" value="ECO:0007669"/>
    <property type="project" value="TreeGrafter"/>
</dbReference>
<feature type="region of interest" description="Disordered" evidence="8">
    <location>
        <begin position="1"/>
        <end position="20"/>
    </location>
</feature>
<evidence type="ECO:0000256" key="9">
    <source>
        <dbReference type="SAM" id="Phobius"/>
    </source>
</evidence>
<evidence type="ECO:0000256" key="8">
    <source>
        <dbReference type="SAM" id="MobiDB-lite"/>
    </source>
</evidence>
<organism evidence="10 11">
    <name type="scientific">Tilletia horrida</name>
    <dbReference type="NCBI Taxonomy" id="155126"/>
    <lineage>
        <taxon>Eukaryota</taxon>
        <taxon>Fungi</taxon>
        <taxon>Dikarya</taxon>
        <taxon>Basidiomycota</taxon>
        <taxon>Ustilaginomycotina</taxon>
        <taxon>Exobasidiomycetes</taxon>
        <taxon>Tilletiales</taxon>
        <taxon>Tilletiaceae</taxon>
        <taxon>Tilletia</taxon>
    </lineage>
</organism>
<dbReference type="GO" id="GO:0015250">
    <property type="term" value="F:water channel activity"/>
    <property type="evidence" value="ECO:0007669"/>
    <property type="project" value="TreeGrafter"/>
</dbReference>
<accession>A0AAN6GRH3</accession>
<keyword evidence="11" id="KW-1185">Reference proteome</keyword>
<keyword evidence="5 9" id="KW-1133">Transmembrane helix</keyword>
<name>A0AAN6GRH3_9BASI</name>
<keyword evidence="2" id="KW-0813">Transport</keyword>
<feature type="transmembrane region" description="Helical" evidence="9">
    <location>
        <begin position="47"/>
        <end position="70"/>
    </location>
</feature>
<feature type="transmembrane region" description="Helical" evidence="9">
    <location>
        <begin position="194"/>
        <end position="216"/>
    </location>
</feature>
<comment type="catalytic activity">
    <reaction evidence="7">
        <text>H2O(in) = H2O(out)</text>
        <dbReference type="Rhea" id="RHEA:29667"/>
        <dbReference type="ChEBI" id="CHEBI:15377"/>
    </reaction>
</comment>
<dbReference type="InterPro" id="IPR050363">
    <property type="entry name" value="MIP/Aquaporin"/>
</dbReference>
<feature type="transmembrane region" description="Helical" evidence="9">
    <location>
        <begin position="228"/>
        <end position="248"/>
    </location>
</feature>
<evidence type="ECO:0000256" key="3">
    <source>
        <dbReference type="ARBA" id="ARBA00022692"/>
    </source>
</evidence>
<evidence type="ECO:0000256" key="4">
    <source>
        <dbReference type="ARBA" id="ARBA00022737"/>
    </source>
</evidence>
<dbReference type="EMBL" id="JAPDMZ010000042">
    <property type="protein sequence ID" value="KAK0554043.1"/>
    <property type="molecule type" value="Genomic_DNA"/>
</dbReference>
<comment type="subcellular location">
    <subcellularLocation>
        <location evidence="1">Membrane</location>
        <topology evidence="1">Multi-pass membrane protein</topology>
    </subcellularLocation>
</comment>
<evidence type="ECO:0000313" key="10">
    <source>
        <dbReference type="EMBL" id="KAK0554043.1"/>
    </source>
</evidence>
<dbReference type="Proteomes" id="UP001176517">
    <property type="component" value="Unassembled WGS sequence"/>
</dbReference>
<dbReference type="AlphaFoldDB" id="A0AAN6GRH3"/>
<proteinExistence type="predicted"/>
<keyword evidence="3 9" id="KW-0812">Transmembrane</keyword>
<evidence type="ECO:0000256" key="2">
    <source>
        <dbReference type="ARBA" id="ARBA00022448"/>
    </source>
</evidence>
<sequence>MSVVSHHSSHHSDLSPPQEEPIKPFRLEVWRARFDTAKTATPVRRTLLGCLVEMIGVFMTSFPPLCTFLAIGLSDIPAEFRPAISCLMGSIVCLLSIWLGLTVCMSTTRGFLHPCLTVLGCLLGMCGWIEGFFYVIAHTVGGFLSASAAVLIHWKSIKPILDAVNEGMLPPEIIWSSSGVAAAITNMKPLHQDWMAAMLNGFICALIGCLVICAALDATNAFSSPSMFPMLMGAMLSLLLMANVGAGVSQQPALWLGGRMSCAAIFGHADRCFPVADTLFIVFGPWPGFFVGFVVYFLLFGDIRRPSGRSMIRKAESDADARAQAAQRMCKGSESMSFS</sequence>
<protein>
    <recommendedName>
        <fullName evidence="12">Aquaporin</fullName>
    </recommendedName>
</protein>
<dbReference type="SUPFAM" id="SSF81338">
    <property type="entry name" value="Aquaporin-like"/>
    <property type="match status" value="1"/>
</dbReference>
<reference evidence="10" key="1">
    <citation type="journal article" date="2023" name="PhytoFront">
        <title>Draft Genome Resources of Seven Strains of Tilletia horrida, Causal Agent of Kernel Smut of Rice.</title>
        <authorList>
            <person name="Khanal S."/>
            <person name="Antony Babu S."/>
            <person name="Zhou X.G."/>
        </authorList>
    </citation>
    <scope>NUCLEOTIDE SEQUENCE</scope>
    <source>
        <strain evidence="10">TX6</strain>
    </source>
</reference>
<gene>
    <name evidence="10" type="ORF">OC846_002264</name>
</gene>
<dbReference type="PANTHER" id="PTHR43829">
    <property type="entry name" value="AQUAPORIN OR AQUAGLYCEROPORIN RELATED"/>
    <property type="match status" value="1"/>
</dbReference>
<dbReference type="InterPro" id="IPR023271">
    <property type="entry name" value="Aquaporin-like"/>
</dbReference>